<dbReference type="InterPro" id="IPR020892">
    <property type="entry name" value="Cyclophilin-type_PPIase_CS"/>
</dbReference>
<dbReference type="OrthoDB" id="6133115at2759"/>
<feature type="transmembrane region" description="Helical" evidence="15">
    <location>
        <begin position="307"/>
        <end position="330"/>
    </location>
</feature>
<evidence type="ECO:0000256" key="1">
    <source>
        <dbReference type="ARBA" id="ARBA00000971"/>
    </source>
</evidence>
<dbReference type="PANTHER" id="PTHR48022:SF31">
    <property type="entry name" value="HEXOSE TRANSPORTER"/>
    <property type="match status" value="1"/>
</dbReference>
<dbReference type="GO" id="GO:0005351">
    <property type="term" value="F:carbohydrate:proton symporter activity"/>
    <property type="evidence" value="ECO:0007669"/>
    <property type="project" value="TreeGrafter"/>
</dbReference>
<evidence type="ECO:0000256" key="8">
    <source>
        <dbReference type="ARBA" id="ARBA00022989"/>
    </source>
</evidence>
<evidence type="ECO:0000256" key="4">
    <source>
        <dbReference type="ARBA" id="ARBA00010992"/>
    </source>
</evidence>
<dbReference type="PRINTS" id="PR00153">
    <property type="entry name" value="CSAPPISMRASE"/>
</dbReference>
<evidence type="ECO:0000259" key="16">
    <source>
        <dbReference type="PROSITE" id="PS50072"/>
    </source>
</evidence>
<dbReference type="AlphaFoldDB" id="A0A1V8SFB0"/>
<dbReference type="NCBIfam" id="TIGR00879">
    <property type="entry name" value="SP"/>
    <property type="match status" value="1"/>
</dbReference>
<evidence type="ECO:0000256" key="13">
    <source>
        <dbReference type="ARBA" id="ARBA00038147"/>
    </source>
</evidence>
<dbReference type="GO" id="GO:0006457">
    <property type="term" value="P:protein folding"/>
    <property type="evidence" value="ECO:0007669"/>
    <property type="project" value="InterPro"/>
</dbReference>
<comment type="caution">
    <text evidence="18">The sequence shown here is derived from an EMBL/GenBank/DDBJ whole genome shotgun (WGS) entry which is preliminary data.</text>
</comment>
<evidence type="ECO:0000256" key="7">
    <source>
        <dbReference type="ARBA" id="ARBA00022692"/>
    </source>
</evidence>
<evidence type="ECO:0000256" key="6">
    <source>
        <dbReference type="ARBA" id="ARBA00022448"/>
    </source>
</evidence>
<feature type="domain" description="Major facilitator superfamily (MFS) profile" evidence="17">
    <location>
        <begin position="137"/>
        <end position="591"/>
    </location>
</feature>
<keyword evidence="10 15" id="KW-0472">Membrane</keyword>
<comment type="subcellular location">
    <subcellularLocation>
        <location evidence="3">Membrane</location>
        <topology evidence="3">Multi-pass membrane protein</topology>
    </subcellularLocation>
</comment>
<comment type="function">
    <text evidence="2">PPIases accelerate the folding of proteins. It catalyzes the cis-trans isomerization of proline imidic peptide bonds in oligopeptides.</text>
</comment>
<keyword evidence="9" id="KW-0697">Rotamase</keyword>
<dbReference type="InterPro" id="IPR050360">
    <property type="entry name" value="MFS_Sugar_Transporters"/>
</dbReference>
<dbReference type="STRING" id="1507870.A0A1V8SFB0"/>
<feature type="transmembrane region" description="Helical" evidence="15">
    <location>
        <begin position="537"/>
        <end position="554"/>
    </location>
</feature>
<evidence type="ECO:0000256" key="10">
    <source>
        <dbReference type="ARBA" id="ARBA00023136"/>
    </source>
</evidence>
<comment type="catalytic activity">
    <reaction evidence="1">
        <text>[protein]-peptidylproline (omega=180) = [protein]-peptidylproline (omega=0)</text>
        <dbReference type="Rhea" id="RHEA:16237"/>
        <dbReference type="Rhea" id="RHEA-COMP:10747"/>
        <dbReference type="Rhea" id="RHEA-COMP:10748"/>
        <dbReference type="ChEBI" id="CHEBI:83833"/>
        <dbReference type="ChEBI" id="CHEBI:83834"/>
        <dbReference type="EC" id="5.2.1.8"/>
    </reaction>
</comment>
<keyword evidence="19" id="KW-1185">Reference proteome</keyword>
<dbReference type="EC" id="5.2.1.8" evidence="5"/>
<dbReference type="EMBL" id="NAJO01000050">
    <property type="protein sequence ID" value="OQN97825.1"/>
    <property type="molecule type" value="Genomic_DNA"/>
</dbReference>
<dbReference type="PROSITE" id="PS50850">
    <property type="entry name" value="MFS"/>
    <property type="match status" value="1"/>
</dbReference>
<feature type="transmembrane region" description="Helical" evidence="15">
    <location>
        <begin position="566"/>
        <end position="587"/>
    </location>
</feature>
<evidence type="ECO:0000256" key="5">
    <source>
        <dbReference type="ARBA" id="ARBA00013194"/>
    </source>
</evidence>
<feature type="transmembrane region" description="Helical" evidence="15">
    <location>
        <begin position="278"/>
        <end position="295"/>
    </location>
</feature>
<evidence type="ECO:0000256" key="15">
    <source>
        <dbReference type="SAM" id="Phobius"/>
    </source>
</evidence>
<dbReference type="PROSITE" id="PS50072">
    <property type="entry name" value="CSA_PPIASE_2"/>
    <property type="match status" value="1"/>
</dbReference>
<dbReference type="InterPro" id="IPR029000">
    <property type="entry name" value="Cyclophilin-like_dom_sf"/>
</dbReference>
<evidence type="ECO:0000259" key="17">
    <source>
        <dbReference type="PROSITE" id="PS50850"/>
    </source>
</evidence>
<comment type="similarity">
    <text evidence="13">Belongs to the cyclophilin-type PPIase family. PPIL1 subfamily.</text>
</comment>
<dbReference type="Gene3D" id="1.20.1250.20">
    <property type="entry name" value="MFS general substrate transporter like domains"/>
    <property type="match status" value="1"/>
</dbReference>
<reference evidence="19" key="1">
    <citation type="submission" date="2017-03" db="EMBL/GenBank/DDBJ databases">
        <title>Genomes of endolithic fungi from Antarctica.</title>
        <authorList>
            <person name="Coleine C."/>
            <person name="Masonjones S."/>
            <person name="Stajich J.E."/>
        </authorList>
    </citation>
    <scope>NUCLEOTIDE SEQUENCE [LARGE SCALE GENOMIC DNA]</scope>
    <source>
        <strain evidence="19">CCFEE 5527</strain>
    </source>
</reference>
<sequence>MTTDHGKDVGLLLPNGCRITNGSGANIKRPFTDMDLTMHELSPSNIPFSGQLGFIEFTTEIRLPRHIHMDLARSRLIAERILVLNGIGIVELAGELFVVAPGTLVDAKSGVPHTWSACPAGIKLPDGTVSGGKFTMVYEYEDVTTFYPTASTEIVLDPKGYQAFEGSFDEIRFPKLTAEEVVERAEVILLYTSNAIYSIGSLAGLPFAPYLADTYGRKASIWAGCIIMFIGVAVQSAAVDFRMFIASRFFVGFGNTLAQLSSPLLLTEICHPQHRGRVTAVYNCLWYVGAIVATWTTFGTERIPNNWAWRIPSLLQAFPSIIQFVFLFWVPESPRWLVKQERGTEALNVLCKYHANGDELNETVLFEYAEIKETIRLEYMFKKSSSYTDFFKSRGNRYRLFLIATLGLFSQWSGSGLTSYYFTIVMDSIGVTDTDTQFEINGSLTIMSFIIAVSSASLIDKVGRRALFLASTSGMLISFVIWTICTALFDTRGNLAAGRAVIAFIFIFNACYAFAWSGLLVAYTVEILPFSLRAKGLMLMNFFVQVALVFNQYINPIGLDKLNPKWKFYTIYCCWITLELVVVYFFYLETRGPTLEEIARVFDGNDAKTGVANISEVKADMRNAWDDEKLFSGTQLESDKASSRRPSMAQNVVLETTMGPITLELYTTHAPKTCHNFTTLVSRNYYNATPFHRIIPNFMIQGGDPTGTGRGGASIYGEKFEDEISPDLKHTGAGVLSMANSGKDTNGSQFFLTLAPTPWLDGKHTIFGRVKGGMRVVQRMGLVRTDGEDRPEEEVKIVSARVVQGDDEG</sequence>
<feature type="transmembrane region" description="Helical" evidence="15">
    <location>
        <begin position="442"/>
        <end position="459"/>
    </location>
</feature>
<accession>A0A1V8SFB0</accession>
<dbReference type="InterPro" id="IPR002130">
    <property type="entry name" value="Cyclophilin-type_PPIase_dom"/>
</dbReference>
<dbReference type="Pfam" id="PF00083">
    <property type="entry name" value="Sugar_tr"/>
    <property type="match status" value="1"/>
</dbReference>
<dbReference type="Pfam" id="PF00160">
    <property type="entry name" value="Pro_isomerase"/>
    <property type="match status" value="1"/>
</dbReference>
<dbReference type="GO" id="GO:0005634">
    <property type="term" value="C:nucleus"/>
    <property type="evidence" value="ECO:0007669"/>
    <property type="project" value="UniProtKB-ARBA"/>
</dbReference>
<dbReference type="SUPFAM" id="SSF103473">
    <property type="entry name" value="MFS general substrate transporter"/>
    <property type="match status" value="1"/>
</dbReference>
<feature type="transmembrane region" description="Helical" evidence="15">
    <location>
        <begin position="400"/>
        <end position="422"/>
    </location>
</feature>
<dbReference type="InterPro" id="IPR036259">
    <property type="entry name" value="MFS_trans_sf"/>
</dbReference>
<evidence type="ECO:0000313" key="19">
    <source>
        <dbReference type="Proteomes" id="UP000192596"/>
    </source>
</evidence>
<dbReference type="InterPro" id="IPR005828">
    <property type="entry name" value="MFS_sugar_transport-like"/>
</dbReference>
<gene>
    <name evidence="18" type="ORF">B0A48_16135</name>
</gene>
<evidence type="ECO:0000256" key="9">
    <source>
        <dbReference type="ARBA" id="ARBA00023110"/>
    </source>
</evidence>
<dbReference type="InterPro" id="IPR003663">
    <property type="entry name" value="Sugar/inositol_transpt"/>
</dbReference>
<dbReference type="GO" id="GO:0003755">
    <property type="term" value="F:peptidyl-prolyl cis-trans isomerase activity"/>
    <property type="evidence" value="ECO:0007669"/>
    <property type="project" value="UniProtKB-KW"/>
</dbReference>
<evidence type="ECO:0000313" key="18">
    <source>
        <dbReference type="EMBL" id="OQN97825.1"/>
    </source>
</evidence>
<dbReference type="PANTHER" id="PTHR48022">
    <property type="entry name" value="PLASTIDIC GLUCOSE TRANSPORTER 4"/>
    <property type="match status" value="1"/>
</dbReference>
<dbReference type="InParanoid" id="A0A1V8SFB0"/>
<evidence type="ECO:0000256" key="3">
    <source>
        <dbReference type="ARBA" id="ARBA00004141"/>
    </source>
</evidence>
<dbReference type="FunFam" id="1.20.1250.20:FF:000117">
    <property type="entry name" value="MFS hexose transporter"/>
    <property type="match status" value="1"/>
</dbReference>
<feature type="domain" description="PPIase cyclophilin-type" evidence="16">
    <location>
        <begin position="648"/>
        <end position="802"/>
    </location>
</feature>
<proteinExistence type="inferred from homology"/>
<protein>
    <recommendedName>
        <fullName evidence="14">Peptidyl-prolyl cis-trans isomerase-like 1</fullName>
        <ecNumber evidence="5">5.2.1.8</ecNumber>
    </recommendedName>
    <alternativeName>
        <fullName evidence="12">Rotamase</fullName>
    </alternativeName>
</protein>
<feature type="transmembrane region" description="Helical" evidence="15">
    <location>
        <begin position="466"/>
        <end position="489"/>
    </location>
</feature>
<dbReference type="PROSITE" id="PS00170">
    <property type="entry name" value="CSA_PPIASE_1"/>
    <property type="match status" value="1"/>
</dbReference>
<feature type="transmembrane region" description="Helical" evidence="15">
    <location>
        <begin position="219"/>
        <end position="239"/>
    </location>
</feature>
<dbReference type="FunFam" id="2.40.100.10:FF:000008">
    <property type="entry name" value="Peptidyl-prolyl cis-trans isomerase"/>
    <property type="match status" value="1"/>
</dbReference>
<evidence type="ECO:0000256" key="12">
    <source>
        <dbReference type="ARBA" id="ARBA00029569"/>
    </source>
</evidence>
<feature type="transmembrane region" description="Helical" evidence="15">
    <location>
        <begin position="188"/>
        <end position="212"/>
    </location>
</feature>
<organism evidence="18 19">
    <name type="scientific">Cryoendolithus antarcticus</name>
    <dbReference type="NCBI Taxonomy" id="1507870"/>
    <lineage>
        <taxon>Eukaryota</taxon>
        <taxon>Fungi</taxon>
        <taxon>Dikarya</taxon>
        <taxon>Ascomycota</taxon>
        <taxon>Pezizomycotina</taxon>
        <taxon>Dothideomycetes</taxon>
        <taxon>Dothideomycetidae</taxon>
        <taxon>Cladosporiales</taxon>
        <taxon>Cladosporiaceae</taxon>
        <taxon>Cryoendolithus</taxon>
    </lineage>
</organism>
<dbReference type="Proteomes" id="UP000192596">
    <property type="component" value="Unassembled WGS sequence"/>
</dbReference>
<evidence type="ECO:0000256" key="11">
    <source>
        <dbReference type="ARBA" id="ARBA00023235"/>
    </source>
</evidence>
<feature type="transmembrane region" description="Helical" evidence="15">
    <location>
        <begin position="501"/>
        <end position="525"/>
    </location>
</feature>
<keyword evidence="6" id="KW-0813">Transport</keyword>
<dbReference type="GO" id="GO:0016020">
    <property type="term" value="C:membrane"/>
    <property type="evidence" value="ECO:0007669"/>
    <property type="project" value="UniProtKB-SubCell"/>
</dbReference>
<name>A0A1V8SFB0_9PEZI</name>
<dbReference type="Gene3D" id="2.40.100.10">
    <property type="entry name" value="Cyclophilin-like"/>
    <property type="match status" value="1"/>
</dbReference>
<comment type="similarity">
    <text evidence="4">Belongs to the major facilitator superfamily. Sugar transporter (TC 2.A.1.1) family.</text>
</comment>
<keyword evidence="11" id="KW-0413">Isomerase</keyword>
<evidence type="ECO:0000256" key="2">
    <source>
        <dbReference type="ARBA" id="ARBA00002388"/>
    </source>
</evidence>
<dbReference type="SUPFAM" id="SSF50891">
    <property type="entry name" value="Cyclophilin-like"/>
    <property type="match status" value="1"/>
</dbReference>
<evidence type="ECO:0000256" key="14">
    <source>
        <dbReference type="ARBA" id="ARBA00040798"/>
    </source>
</evidence>
<keyword evidence="8 15" id="KW-1133">Transmembrane helix</keyword>
<dbReference type="InterPro" id="IPR020846">
    <property type="entry name" value="MFS_dom"/>
</dbReference>
<keyword evidence="7 15" id="KW-0812">Transmembrane</keyword>